<dbReference type="OrthoDB" id="1920326at2759"/>
<keyword evidence="2" id="KW-0378">Hydrolase</keyword>
<evidence type="ECO:0000313" key="4">
    <source>
        <dbReference type="EMBL" id="PUZ54887.1"/>
    </source>
</evidence>
<keyword evidence="1" id="KW-0540">Nuclease</keyword>
<dbReference type="Gene3D" id="3.30.420.10">
    <property type="entry name" value="Ribonuclease H-like superfamily/Ribonuclease H"/>
    <property type="match status" value="1"/>
</dbReference>
<dbReference type="InterPro" id="IPR012337">
    <property type="entry name" value="RNaseH-like_sf"/>
</dbReference>
<feature type="domain" description="3'-5' exonuclease" evidence="3">
    <location>
        <begin position="25"/>
        <end position="209"/>
    </location>
</feature>
<dbReference type="PANTHER" id="PTHR13620">
    <property type="entry name" value="3-5 EXONUCLEASE"/>
    <property type="match status" value="1"/>
</dbReference>
<sequence length="209" mass="23369">MATSICSANDDGHYVVSFDEDAVRTTLADSGDTVDSWLDEIYRVHRRRLRRLVVGLDVEWRPSHYGHYYTPPVALLQLCVGRRCLVFQILHADYIPGSLFDFLADERFTFVGVGIGDDAAKLRAGYGLEVGCAEDLRGLAADTLGNPALRSAGLQELVWEVMGVQMQKPHHVRVSAWDARSLSYSQLMYASVDAFASFEVGRRLYDGDY</sequence>
<evidence type="ECO:0000256" key="1">
    <source>
        <dbReference type="ARBA" id="ARBA00022722"/>
    </source>
</evidence>
<protein>
    <recommendedName>
        <fullName evidence="3">3'-5' exonuclease domain-containing protein</fullName>
    </recommendedName>
</protein>
<dbReference type="Pfam" id="PF01612">
    <property type="entry name" value="DNA_pol_A_exo1"/>
    <property type="match status" value="1"/>
</dbReference>
<evidence type="ECO:0000259" key="3">
    <source>
        <dbReference type="SMART" id="SM00474"/>
    </source>
</evidence>
<reference evidence="4 5" key="1">
    <citation type="submission" date="2018-04" db="EMBL/GenBank/DDBJ databases">
        <title>WGS assembly of Panicum hallii var. hallii HAL2.</title>
        <authorList>
            <person name="Lovell J."/>
            <person name="Jenkins J."/>
            <person name="Lowry D."/>
            <person name="Mamidi S."/>
            <person name="Sreedasyam A."/>
            <person name="Weng X."/>
            <person name="Barry K."/>
            <person name="Bonette J."/>
            <person name="Campitelli B."/>
            <person name="Daum C."/>
            <person name="Gordon S."/>
            <person name="Gould B."/>
            <person name="Lipzen A."/>
            <person name="MacQueen A."/>
            <person name="Palacio-Mejia J."/>
            <person name="Plott C."/>
            <person name="Shakirov E."/>
            <person name="Shu S."/>
            <person name="Yoshinaga Y."/>
            <person name="Zane M."/>
            <person name="Rokhsar D."/>
            <person name="Grimwood J."/>
            <person name="Schmutz J."/>
            <person name="Juenger T."/>
        </authorList>
    </citation>
    <scope>NUCLEOTIDE SEQUENCE [LARGE SCALE GENOMIC DNA]</scope>
    <source>
        <strain evidence="5">cv. HAL2</strain>
    </source>
</reference>
<dbReference type="Proteomes" id="UP000244336">
    <property type="component" value="Chromosome 5"/>
</dbReference>
<dbReference type="SMART" id="SM00474">
    <property type="entry name" value="35EXOc"/>
    <property type="match status" value="1"/>
</dbReference>
<name>A0A2T7DH30_9POAL</name>
<dbReference type="GO" id="GO:0005737">
    <property type="term" value="C:cytoplasm"/>
    <property type="evidence" value="ECO:0007669"/>
    <property type="project" value="TreeGrafter"/>
</dbReference>
<dbReference type="PANTHER" id="PTHR13620:SF105">
    <property type="entry name" value="OS01G0737700 PROTEIN"/>
    <property type="match status" value="1"/>
</dbReference>
<evidence type="ECO:0000256" key="2">
    <source>
        <dbReference type="ARBA" id="ARBA00022801"/>
    </source>
</evidence>
<evidence type="ECO:0000313" key="5">
    <source>
        <dbReference type="Proteomes" id="UP000244336"/>
    </source>
</evidence>
<dbReference type="GO" id="GO:0006139">
    <property type="term" value="P:nucleobase-containing compound metabolic process"/>
    <property type="evidence" value="ECO:0007669"/>
    <property type="project" value="InterPro"/>
</dbReference>
<dbReference type="GO" id="GO:0008408">
    <property type="term" value="F:3'-5' exonuclease activity"/>
    <property type="evidence" value="ECO:0007669"/>
    <property type="project" value="InterPro"/>
</dbReference>
<dbReference type="GO" id="GO:0005634">
    <property type="term" value="C:nucleus"/>
    <property type="evidence" value="ECO:0007669"/>
    <property type="project" value="TreeGrafter"/>
</dbReference>
<accession>A0A2T7DH30</accession>
<dbReference type="InterPro" id="IPR036397">
    <property type="entry name" value="RNaseH_sf"/>
</dbReference>
<dbReference type="InterPro" id="IPR051132">
    <property type="entry name" value="3-5_Exonuclease_domain"/>
</dbReference>
<gene>
    <name evidence="4" type="ORF">GQ55_5G167600</name>
</gene>
<dbReference type="STRING" id="1504633.A0A2T7DH30"/>
<dbReference type="FunFam" id="3.30.420.10:FF:000054">
    <property type="entry name" value="Werner Syndrome-like exonuclease"/>
    <property type="match status" value="1"/>
</dbReference>
<dbReference type="InterPro" id="IPR002562">
    <property type="entry name" value="3'-5'_exonuclease_dom"/>
</dbReference>
<dbReference type="EMBL" id="CM009753">
    <property type="protein sequence ID" value="PUZ54887.1"/>
    <property type="molecule type" value="Genomic_DNA"/>
</dbReference>
<dbReference type="CDD" id="cd06141">
    <property type="entry name" value="WRN_exo"/>
    <property type="match status" value="1"/>
</dbReference>
<dbReference type="Gramene" id="PUZ54887">
    <property type="protein sequence ID" value="PUZ54887"/>
    <property type="gene ID" value="GQ55_5G167600"/>
</dbReference>
<keyword evidence="5" id="KW-1185">Reference proteome</keyword>
<organism evidence="4 5">
    <name type="scientific">Panicum hallii var. hallii</name>
    <dbReference type="NCBI Taxonomy" id="1504633"/>
    <lineage>
        <taxon>Eukaryota</taxon>
        <taxon>Viridiplantae</taxon>
        <taxon>Streptophyta</taxon>
        <taxon>Embryophyta</taxon>
        <taxon>Tracheophyta</taxon>
        <taxon>Spermatophyta</taxon>
        <taxon>Magnoliopsida</taxon>
        <taxon>Liliopsida</taxon>
        <taxon>Poales</taxon>
        <taxon>Poaceae</taxon>
        <taxon>PACMAD clade</taxon>
        <taxon>Panicoideae</taxon>
        <taxon>Panicodae</taxon>
        <taxon>Paniceae</taxon>
        <taxon>Panicinae</taxon>
        <taxon>Panicum</taxon>
        <taxon>Panicum sect. Panicum</taxon>
    </lineage>
</organism>
<dbReference type="AlphaFoldDB" id="A0A2T7DH30"/>
<dbReference type="SUPFAM" id="SSF53098">
    <property type="entry name" value="Ribonuclease H-like"/>
    <property type="match status" value="1"/>
</dbReference>
<proteinExistence type="predicted"/>
<dbReference type="GO" id="GO:0003676">
    <property type="term" value="F:nucleic acid binding"/>
    <property type="evidence" value="ECO:0007669"/>
    <property type="project" value="InterPro"/>
</dbReference>